<dbReference type="EMBL" id="BAABLX010000029">
    <property type="protein sequence ID" value="GAA4952209.1"/>
    <property type="molecule type" value="Genomic_DNA"/>
</dbReference>
<feature type="transmembrane region" description="Helical" evidence="4">
    <location>
        <begin position="136"/>
        <end position="157"/>
    </location>
</feature>
<evidence type="ECO:0000256" key="1">
    <source>
        <dbReference type="ARBA" id="ARBA00022692"/>
    </source>
</evidence>
<feature type="domain" description="Major facilitator superfamily (MFS) profile" evidence="5">
    <location>
        <begin position="9"/>
        <end position="389"/>
    </location>
</feature>
<feature type="transmembrane region" description="Helical" evidence="4">
    <location>
        <begin position="78"/>
        <end position="97"/>
    </location>
</feature>
<dbReference type="InterPro" id="IPR050327">
    <property type="entry name" value="Proton-linked_MCT"/>
</dbReference>
<evidence type="ECO:0000256" key="3">
    <source>
        <dbReference type="ARBA" id="ARBA00023136"/>
    </source>
</evidence>
<keyword evidence="1 4" id="KW-0812">Transmembrane</keyword>
<dbReference type="PANTHER" id="PTHR11360">
    <property type="entry name" value="MONOCARBOXYLATE TRANSPORTER"/>
    <property type="match status" value="1"/>
</dbReference>
<evidence type="ECO:0000313" key="6">
    <source>
        <dbReference type="EMBL" id="GAA4952209.1"/>
    </source>
</evidence>
<feature type="transmembrane region" description="Helical" evidence="4">
    <location>
        <begin position="275"/>
        <end position="295"/>
    </location>
</feature>
<dbReference type="PROSITE" id="PS50850">
    <property type="entry name" value="MFS"/>
    <property type="match status" value="1"/>
</dbReference>
<gene>
    <name evidence="6" type="ORF">GCM10025791_36060</name>
</gene>
<dbReference type="RefSeq" id="WP_345425724.1">
    <property type="nucleotide sequence ID" value="NZ_AP031496.1"/>
</dbReference>
<feature type="transmembrane region" description="Helical" evidence="4">
    <location>
        <begin position="335"/>
        <end position="356"/>
    </location>
</feature>
<evidence type="ECO:0000256" key="2">
    <source>
        <dbReference type="ARBA" id="ARBA00022989"/>
    </source>
</evidence>
<accession>A0AAV3U6X7</accession>
<dbReference type="AlphaFoldDB" id="A0AAV3U6X7"/>
<dbReference type="PRINTS" id="PR00173">
    <property type="entry name" value="EDTRNSPORT"/>
</dbReference>
<feature type="transmembrane region" description="Helical" evidence="4">
    <location>
        <begin position="247"/>
        <end position="268"/>
    </location>
</feature>
<protein>
    <submittedName>
        <fullName evidence="6">MFS transporter</fullName>
    </submittedName>
</protein>
<dbReference type="InterPro" id="IPR011701">
    <property type="entry name" value="MFS"/>
</dbReference>
<dbReference type="PANTHER" id="PTHR11360:SF290">
    <property type="entry name" value="MONOCARBOXYLATE MFS PERMEASE"/>
    <property type="match status" value="1"/>
</dbReference>
<keyword evidence="2 4" id="KW-1133">Transmembrane helix</keyword>
<feature type="transmembrane region" description="Helical" evidence="4">
    <location>
        <begin position="169"/>
        <end position="191"/>
    </location>
</feature>
<feature type="transmembrane region" description="Helical" evidence="4">
    <location>
        <begin position="12"/>
        <end position="36"/>
    </location>
</feature>
<feature type="transmembrane region" description="Helical" evidence="4">
    <location>
        <begin position="301"/>
        <end position="323"/>
    </location>
</feature>
<evidence type="ECO:0000313" key="7">
    <source>
        <dbReference type="Proteomes" id="UP001409585"/>
    </source>
</evidence>
<dbReference type="Gene3D" id="1.20.1250.20">
    <property type="entry name" value="MFS general substrate transporter like domains"/>
    <property type="match status" value="2"/>
</dbReference>
<name>A0AAV3U6X7_9ALTE</name>
<dbReference type="InterPro" id="IPR020846">
    <property type="entry name" value="MFS_dom"/>
</dbReference>
<evidence type="ECO:0000256" key="4">
    <source>
        <dbReference type="SAM" id="Phobius"/>
    </source>
</evidence>
<evidence type="ECO:0000259" key="5">
    <source>
        <dbReference type="PROSITE" id="PS50850"/>
    </source>
</evidence>
<dbReference type="Proteomes" id="UP001409585">
    <property type="component" value="Unassembled WGS sequence"/>
</dbReference>
<sequence length="400" mass="42146">MLNTLRQNPWVSVAFCCLMQAFTTGIGSYGFALFVVPWMQEFAVERSAMMLAITGASLVAMIISPVCGWLLDRFDNKILIIASLSIFIGALVSIAVAPNYQLVIVLFVLLIPVGLVLAGPLMAYSLAARKITQRRGMAMGVTALGSSIGGLIMPFVISGLLTSFSWRSTFLVLAVIGVVLVILPALILLGAERPPKKEPDSVSPGLVNKPSIFMLGFCFMVPAMLFVGVLHNLGAFAMDIGVSQGRVAFIISSSSVTMAIGKLSAGYLSDRLNHVLIYLSLVFIMAIAMVLLALSDSIVRLILGVGLLALVMGGVAPLIANMISRHWPLESFGRVMGIVQAAAGISGLGPLMAAMIRDTSGGYPAAFMWMAALLPPAALCFIWVAARNSQPVGEAAPAGG</sequence>
<reference evidence="7" key="1">
    <citation type="journal article" date="2019" name="Int. J. Syst. Evol. Microbiol.">
        <title>The Global Catalogue of Microorganisms (GCM) 10K type strain sequencing project: providing services to taxonomists for standard genome sequencing and annotation.</title>
        <authorList>
            <consortium name="The Broad Institute Genomics Platform"/>
            <consortium name="The Broad Institute Genome Sequencing Center for Infectious Disease"/>
            <person name="Wu L."/>
            <person name="Ma J."/>
        </authorList>
    </citation>
    <scope>NUCLEOTIDE SEQUENCE [LARGE SCALE GENOMIC DNA]</scope>
    <source>
        <strain evidence="7">JCM 19134</strain>
    </source>
</reference>
<feature type="transmembrane region" description="Helical" evidence="4">
    <location>
        <begin position="48"/>
        <end position="71"/>
    </location>
</feature>
<feature type="transmembrane region" description="Helical" evidence="4">
    <location>
        <begin position="362"/>
        <end position="386"/>
    </location>
</feature>
<comment type="caution">
    <text evidence="6">The sequence shown here is derived from an EMBL/GenBank/DDBJ whole genome shotgun (WGS) entry which is preliminary data.</text>
</comment>
<feature type="transmembrane region" description="Helical" evidence="4">
    <location>
        <begin position="103"/>
        <end position="124"/>
    </location>
</feature>
<keyword evidence="3 4" id="KW-0472">Membrane</keyword>
<keyword evidence="7" id="KW-1185">Reference proteome</keyword>
<feature type="transmembrane region" description="Helical" evidence="4">
    <location>
        <begin position="212"/>
        <end position="235"/>
    </location>
</feature>
<organism evidence="6 7">
    <name type="scientific">Halioxenophilus aromaticivorans</name>
    <dbReference type="NCBI Taxonomy" id="1306992"/>
    <lineage>
        <taxon>Bacteria</taxon>
        <taxon>Pseudomonadati</taxon>
        <taxon>Pseudomonadota</taxon>
        <taxon>Gammaproteobacteria</taxon>
        <taxon>Alteromonadales</taxon>
        <taxon>Alteromonadaceae</taxon>
        <taxon>Halioxenophilus</taxon>
    </lineage>
</organism>
<dbReference type="Pfam" id="PF07690">
    <property type="entry name" value="MFS_1"/>
    <property type="match status" value="1"/>
</dbReference>
<dbReference type="GO" id="GO:0022857">
    <property type="term" value="F:transmembrane transporter activity"/>
    <property type="evidence" value="ECO:0007669"/>
    <property type="project" value="InterPro"/>
</dbReference>
<dbReference type="InterPro" id="IPR036259">
    <property type="entry name" value="MFS_trans_sf"/>
</dbReference>
<proteinExistence type="predicted"/>
<dbReference type="SUPFAM" id="SSF103473">
    <property type="entry name" value="MFS general substrate transporter"/>
    <property type="match status" value="1"/>
</dbReference>